<proteinExistence type="predicted"/>
<dbReference type="EMBL" id="BAAAEU010000024">
    <property type="protein sequence ID" value="GAA0721453.1"/>
    <property type="molecule type" value="Genomic_DNA"/>
</dbReference>
<evidence type="ECO:0000313" key="3">
    <source>
        <dbReference type="Proteomes" id="UP001501523"/>
    </source>
</evidence>
<name>A0ABP3TZR5_9GAMM</name>
<accession>A0ABP3TZR5</accession>
<protein>
    <submittedName>
        <fullName evidence="2">Uncharacterized protein</fullName>
    </submittedName>
</protein>
<evidence type="ECO:0000313" key="2">
    <source>
        <dbReference type="EMBL" id="GAA0721453.1"/>
    </source>
</evidence>
<sequence>MIRLALLAAAFAGVAFVVSSAPPLPDVLVIEHTYDGVVQTVGHVTNWQYTGGHMLLEYVPDGDGIFRNGFEVVP</sequence>
<feature type="signal peptide" evidence="1">
    <location>
        <begin position="1"/>
        <end position="20"/>
    </location>
</feature>
<dbReference type="Proteomes" id="UP001501523">
    <property type="component" value="Unassembled WGS sequence"/>
</dbReference>
<gene>
    <name evidence="2" type="ORF">GCM10009105_31780</name>
</gene>
<comment type="caution">
    <text evidence="2">The sequence shown here is derived from an EMBL/GenBank/DDBJ whole genome shotgun (WGS) entry which is preliminary data.</text>
</comment>
<evidence type="ECO:0000256" key="1">
    <source>
        <dbReference type="SAM" id="SignalP"/>
    </source>
</evidence>
<reference evidence="3" key="1">
    <citation type="journal article" date="2019" name="Int. J. Syst. Evol. Microbiol.">
        <title>The Global Catalogue of Microorganisms (GCM) 10K type strain sequencing project: providing services to taxonomists for standard genome sequencing and annotation.</title>
        <authorList>
            <consortium name="The Broad Institute Genomics Platform"/>
            <consortium name="The Broad Institute Genome Sequencing Center for Infectious Disease"/>
            <person name="Wu L."/>
            <person name="Ma J."/>
        </authorList>
    </citation>
    <scope>NUCLEOTIDE SEQUENCE [LARGE SCALE GENOMIC DNA]</scope>
    <source>
        <strain evidence="3">JCM 15421</strain>
    </source>
</reference>
<feature type="chain" id="PRO_5045039298" evidence="1">
    <location>
        <begin position="21"/>
        <end position="74"/>
    </location>
</feature>
<dbReference type="RefSeq" id="WP_343792896.1">
    <property type="nucleotide sequence ID" value="NZ_BAAAEU010000024.1"/>
</dbReference>
<keyword evidence="3" id="KW-1185">Reference proteome</keyword>
<organism evidence="2 3">
    <name type="scientific">Dokdonella soli</name>
    <dbReference type="NCBI Taxonomy" id="529810"/>
    <lineage>
        <taxon>Bacteria</taxon>
        <taxon>Pseudomonadati</taxon>
        <taxon>Pseudomonadota</taxon>
        <taxon>Gammaproteobacteria</taxon>
        <taxon>Lysobacterales</taxon>
        <taxon>Rhodanobacteraceae</taxon>
        <taxon>Dokdonella</taxon>
    </lineage>
</organism>
<keyword evidence="1" id="KW-0732">Signal</keyword>